<evidence type="ECO:0000313" key="1">
    <source>
        <dbReference type="EnsemblMetazoa" id="Aqu2.1.01821_001"/>
    </source>
</evidence>
<accession>A0A1X7SIG0</accession>
<dbReference type="InParanoid" id="A0A1X7SIG0"/>
<organism evidence="1">
    <name type="scientific">Amphimedon queenslandica</name>
    <name type="common">Sponge</name>
    <dbReference type="NCBI Taxonomy" id="400682"/>
    <lineage>
        <taxon>Eukaryota</taxon>
        <taxon>Metazoa</taxon>
        <taxon>Porifera</taxon>
        <taxon>Demospongiae</taxon>
        <taxon>Heteroscleromorpha</taxon>
        <taxon>Haplosclerida</taxon>
        <taxon>Niphatidae</taxon>
        <taxon>Amphimedon</taxon>
    </lineage>
</organism>
<sequence length="95" mass="10559">MAFNEKKCTVLRVTSKSSSLPPLYYVNELPVPISTLHKDLGVYISKDLSWSGHIEKIVSKAYKTLGMVRRYFSASIKEGLGAIKKEVQGCSNHQG</sequence>
<evidence type="ECO:0008006" key="2">
    <source>
        <dbReference type="Google" id="ProtNLM"/>
    </source>
</evidence>
<dbReference type="EnsemblMetazoa" id="Aqu2.1.01821_001">
    <property type="protein sequence ID" value="Aqu2.1.01821_001"/>
    <property type="gene ID" value="Aqu2.1.01821"/>
</dbReference>
<reference evidence="1" key="1">
    <citation type="submission" date="2017-05" db="UniProtKB">
        <authorList>
            <consortium name="EnsemblMetazoa"/>
        </authorList>
    </citation>
    <scope>IDENTIFICATION</scope>
</reference>
<proteinExistence type="predicted"/>
<dbReference type="AlphaFoldDB" id="A0A1X7SIG0"/>
<protein>
    <recommendedName>
        <fullName evidence="2">Alkylated DNA repair protein AlkB homologue 8 N-terminal domain-containing protein</fullName>
    </recommendedName>
</protein>
<name>A0A1X7SIG0_AMPQE</name>